<dbReference type="RefSeq" id="WP_176776375.1">
    <property type="nucleotide sequence ID" value="NZ_FNOE01000007.1"/>
</dbReference>
<name>A0A1H8NWV9_9PROT</name>
<proteinExistence type="predicted"/>
<dbReference type="Pfam" id="PF12279">
    <property type="entry name" value="DUF3619"/>
    <property type="match status" value="1"/>
</dbReference>
<dbReference type="STRING" id="42354.SAMN05216333_10872"/>
<gene>
    <name evidence="3" type="ORF">SAMN05216333_10872</name>
</gene>
<keyword evidence="4" id="KW-1185">Reference proteome</keyword>
<keyword evidence="2" id="KW-1133">Transmembrane helix</keyword>
<dbReference type="EMBL" id="FODO01000008">
    <property type="protein sequence ID" value="SEO34119.1"/>
    <property type="molecule type" value="Genomic_DNA"/>
</dbReference>
<evidence type="ECO:0000313" key="4">
    <source>
        <dbReference type="Proteomes" id="UP000198814"/>
    </source>
</evidence>
<feature type="region of interest" description="Disordered" evidence="1">
    <location>
        <begin position="150"/>
        <end position="188"/>
    </location>
</feature>
<evidence type="ECO:0008006" key="5">
    <source>
        <dbReference type="Google" id="ProtNLM"/>
    </source>
</evidence>
<reference evidence="4" key="1">
    <citation type="submission" date="2016-10" db="EMBL/GenBank/DDBJ databases">
        <authorList>
            <person name="Varghese N."/>
            <person name="Submissions S."/>
        </authorList>
    </citation>
    <scope>NUCLEOTIDE SEQUENCE [LARGE SCALE GENOMIC DNA]</scope>
    <source>
        <strain evidence="4">Nm76</strain>
    </source>
</reference>
<feature type="compositionally biased region" description="Basic and acidic residues" evidence="1">
    <location>
        <begin position="174"/>
        <end position="188"/>
    </location>
</feature>
<protein>
    <recommendedName>
        <fullName evidence="5">DUF3619 family protein</fullName>
    </recommendedName>
</protein>
<evidence type="ECO:0000313" key="3">
    <source>
        <dbReference type="EMBL" id="SEO34119.1"/>
    </source>
</evidence>
<evidence type="ECO:0000256" key="2">
    <source>
        <dbReference type="SAM" id="Phobius"/>
    </source>
</evidence>
<dbReference type="InterPro" id="IPR022064">
    <property type="entry name" value="DUF3619"/>
</dbReference>
<dbReference type="AlphaFoldDB" id="A0A1H8NWV9"/>
<dbReference type="Proteomes" id="UP000198814">
    <property type="component" value="Unassembled WGS sequence"/>
</dbReference>
<feature type="transmembrane region" description="Helical" evidence="2">
    <location>
        <begin position="69"/>
        <end position="89"/>
    </location>
</feature>
<accession>A0A1H8NWV9</accession>
<organism evidence="3 4">
    <name type="scientific">Nitrosomonas oligotropha</name>
    <dbReference type="NCBI Taxonomy" id="42354"/>
    <lineage>
        <taxon>Bacteria</taxon>
        <taxon>Pseudomonadati</taxon>
        <taxon>Pseudomonadota</taxon>
        <taxon>Betaproteobacteria</taxon>
        <taxon>Nitrosomonadales</taxon>
        <taxon>Nitrosomonadaceae</taxon>
        <taxon>Nitrosomonas</taxon>
    </lineage>
</organism>
<keyword evidence="2" id="KW-0472">Membrane</keyword>
<feature type="compositionally biased region" description="Acidic residues" evidence="1">
    <location>
        <begin position="164"/>
        <end position="173"/>
    </location>
</feature>
<keyword evidence="2" id="KW-0812">Transmembrane</keyword>
<evidence type="ECO:0000256" key="1">
    <source>
        <dbReference type="SAM" id="MobiDB-lite"/>
    </source>
</evidence>
<sequence length="188" mass="20695">MNEQELGKEIARLLDAGANETIKQSTLYRLQAARRAALENCQPTLEMMNSGNGTSVFGGHNEHFNAGKLLLLVAVLVTFALVSATYWQFLERNRLTTDTTILVDGLSADGLSDNEPKLIDELSIDTYIDNVLQLVEDISAEVLIANEPIPEEIDDSPANVQIESEPELIEDLPTEARADSELDEKLDP</sequence>